<reference evidence="1 2" key="1">
    <citation type="submission" date="2016-05" db="EMBL/GenBank/DDBJ databases">
        <title>A degradative enzymes factory behind the ericoid mycorrhizal symbiosis.</title>
        <authorList>
            <consortium name="DOE Joint Genome Institute"/>
            <person name="Martino E."/>
            <person name="Morin E."/>
            <person name="Grelet G."/>
            <person name="Kuo A."/>
            <person name="Kohler A."/>
            <person name="Daghino S."/>
            <person name="Barry K."/>
            <person name="Choi C."/>
            <person name="Cichocki N."/>
            <person name="Clum A."/>
            <person name="Copeland A."/>
            <person name="Hainaut M."/>
            <person name="Haridas S."/>
            <person name="Labutti K."/>
            <person name="Lindquist E."/>
            <person name="Lipzen A."/>
            <person name="Khouja H.-R."/>
            <person name="Murat C."/>
            <person name="Ohm R."/>
            <person name="Olson A."/>
            <person name="Spatafora J."/>
            <person name="Veneault-Fourrey C."/>
            <person name="Henrissat B."/>
            <person name="Grigoriev I."/>
            <person name="Martin F."/>
            <person name="Perotto S."/>
        </authorList>
    </citation>
    <scope>NUCLEOTIDE SEQUENCE [LARGE SCALE GENOMIC DNA]</scope>
    <source>
        <strain evidence="1 2">UAMH 7357</strain>
    </source>
</reference>
<evidence type="ECO:0000313" key="2">
    <source>
        <dbReference type="Proteomes" id="UP000235672"/>
    </source>
</evidence>
<accession>A0A2J6PF55</accession>
<evidence type="ECO:0000313" key="1">
    <source>
        <dbReference type="EMBL" id="PMD12647.1"/>
    </source>
</evidence>
<gene>
    <name evidence="1" type="ORF">NA56DRAFT_756424</name>
</gene>
<name>A0A2J6PF55_9HELO</name>
<dbReference type="EMBL" id="KZ613545">
    <property type="protein sequence ID" value="PMD12647.1"/>
    <property type="molecule type" value="Genomic_DNA"/>
</dbReference>
<dbReference type="AlphaFoldDB" id="A0A2J6PF55"/>
<proteinExistence type="predicted"/>
<sequence length="271" mass="30712">MESTVAQTTTTLLTLPIEIRRLILEYAFIALCAPTYPDKKYSKLDIQVNPVLDHHCKVSKCHLIRPNARHCAWGKEPMTRILRINHQLLSETTEVLYGGDFVFHFPATRKPGDVHHWLRVIGDKSLVKKIEAFATLKSELVNLKSVEMRIVFLRILRTPYWPIESEEGRQRVFDALTDLVGIFRGLATLVIENNMAPGMTWKDLVDVCVERMEEAGEGNRVQSRTPVDIFSSCAQIAGFVYDEVEFSPKCVSRPLGTGARWPPCTIFATGL</sequence>
<dbReference type="Proteomes" id="UP000235672">
    <property type="component" value="Unassembled WGS sequence"/>
</dbReference>
<keyword evidence="2" id="KW-1185">Reference proteome</keyword>
<protein>
    <submittedName>
        <fullName evidence="1">Uncharacterized protein</fullName>
    </submittedName>
</protein>
<organism evidence="1 2">
    <name type="scientific">Hyaloscypha hepaticicola</name>
    <dbReference type="NCBI Taxonomy" id="2082293"/>
    <lineage>
        <taxon>Eukaryota</taxon>
        <taxon>Fungi</taxon>
        <taxon>Dikarya</taxon>
        <taxon>Ascomycota</taxon>
        <taxon>Pezizomycotina</taxon>
        <taxon>Leotiomycetes</taxon>
        <taxon>Helotiales</taxon>
        <taxon>Hyaloscyphaceae</taxon>
        <taxon>Hyaloscypha</taxon>
    </lineage>
</organism>
<dbReference type="OrthoDB" id="3565207at2759"/>